<dbReference type="GO" id="GO:0006508">
    <property type="term" value="P:proteolysis"/>
    <property type="evidence" value="ECO:0007669"/>
    <property type="project" value="InterPro"/>
</dbReference>
<dbReference type="STRING" id="1379270.GEMMAAP_04175"/>
<reference evidence="3 4" key="2">
    <citation type="journal article" date="2016" name="Environ. Microbiol. Rep.">
        <title>Metagenomic evidence for the presence of phototrophic Gemmatimonadetes bacteria in diverse environments.</title>
        <authorList>
            <person name="Zeng Y."/>
            <person name="Baumbach J."/>
            <person name="Barbosa E.G."/>
            <person name="Azevedo V."/>
            <person name="Zhang C."/>
            <person name="Koblizek M."/>
        </authorList>
    </citation>
    <scope>NUCLEOTIDE SEQUENCE [LARGE SCALE GENOMIC DNA]</scope>
    <source>
        <strain evidence="3 4">AP64</strain>
    </source>
</reference>
<evidence type="ECO:0000313" key="3">
    <source>
        <dbReference type="EMBL" id="AMW04256.1"/>
    </source>
</evidence>
<accession>A0A143BGT7</accession>
<dbReference type="InterPro" id="IPR029058">
    <property type="entry name" value="AB_hydrolase_fold"/>
</dbReference>
<dbReference type="PANTHER" id="PTHR42776:SF27">
    <property type="entry name" value="DIPEPTIDYL PEPTIDASE FAMILY MEMBER 6"/>
    <property type="match status" value="1"/>
</dbReference>
<keyword evidence="1" id="KW-0378">Hydrolase</keyword>
<dbReference type="eggNOG" id="COG1506">
    <property type="taxonomic scope" value="Bacteria"/>
</dbReference>
<name>A0A143BGT7_9BACT</name>
<organism evidence="3 4">
    <name type="scientific">Gemmatimonas phototrophica</name>
    <dbReference type="NCBI Taxonomy" id="1379270"/>
    <lineage>
        <taxon>Bacteria</taxon>
        <taxon>Pseudomonadati</taxon>
        <taxon>Gemmatimonadota</taxon>
        <taxon>Gemmatimonadia</taxon>
        <taxon>Gemmatimonadales</taxon>
        <taxon>Gemmatimonadaceae</taxon>
        <taxon>Gemmatimonas</taxon>
    </lineage>
</organism>
<dbReference type="Gene3D" id="2.120.10.30">
    <property type="entry name" value="TolB, C-terminal domain"/>
    <property type="match status" value="1"/>
</dbReference>
<proteinExistence type="predicted"/>
<feature type="domain" description="Peptidase S9 prolyl oligopeptidase catalytic" evidence="2">
    <location>
        <begin position="530"/>
        <end position="707"/>
    </location>
</feature>
<dbReference type="SUPFAM" id="SSF53474">
    <property type="entry name" value="alpha/beta-Hydrolases"/>
    <property type="match status" value="1"/>
</dbReference>
<dbReference type="Gene3D" id="3.40.50.1820">
    <property type="entry name" value="alpha/beta hydrolase"/>
    <property type="match status" value="1"/>
</dbReference>
<protein>
    <recommendedName>
        <fullName evidence="2">Peptidase S9 prolyl oligopeptidase catalytic domain-containing protein</fullName>
    </recommendedName>
</protein>
<reference evidence="3 4" key="1">
    <citation type="journal article" date="2014" name="Proc. Natl. Acad. Sci. U.S.A.">
        <title>Functional type 2 photosynthetic reaction centers found in the rare bacterial phylum Gemmatimonadetes.</title>
        <authorList>
            <person name="Zeng Y."/>
            <person name="Feng F."/>
            <person name="Medova H."/>
            <person name="Dean J."/>
            <person name="Koblizek M."/>
        </authorList>
    </citation>
    <scope>NUCLEOTIDE SEQUENCE [LARGE SCALE GENOMIC DNA]</scope>
    <source>
        <strain evidence="3 4">AP64</strain>
    </source>
</reference>
<gene>
    <name evidence="3" type="ORF">GEMMAAP_04175</name>
</gene>
<dbReference type="Proteomes" id="UP000076404">
    <property type="component" value="Chromosome"/>
</dbReference>
<dbReference type="Pfam" id="PF00326">
    <property type="entry name" value="Peptidase_S9"/>
    <property type="match status" value="1"/>
</dbReference>
<dbReference type="PANTHER" id="PTHR42776">
    <property type="entry name" value="SERINE PEPTIDASE S9 FAMILY MEMBER"/>
    <property type="match status" value="1"/>
</dbReference>
<evidence type="ECO:0000256" key="1">
    <source>
        <dbReference type="ARBA" id="ARBA00022801"/>
    </source>
</evidence>
<dbReference type="InterPro" id="IPR011042">
    <property type="entry name" value="6-blade_b-propeller_TolB-like"/>
</dbReference>
<dbReference type="KEGG" id="gph:GEMMAAP_04175"/>
<dbReference type="InterPro" id="IPR001375">
    <property type="entry name" value="Peptidase_S9_cat"/>
</dbReference>
<dbReference type="SUPFAM" id="SSF82171">
    <property type="entry name" value="DPP6 N-terminal domain-like"/>
    <property type="match status" value="1"/>
</dbReference>
<dbReference type="GO" id="GO:0004252">
    <property type="term" value="F:serine-type endopeptidase activity"/>
    <property type="evidence" value="ECO:0007669"/>
    <property type="project" value="TreeGrafter"/>
</dbReference>
<evidence type="ECO:0000259" key="2">
    <source>
        <dbReference type="Pfam" id="PF00326"/>
    </source>
</evidence>
<sequence>MGLDDLLDIRTTTLSALSDDGRFAVALMARPRSSMGIDYNRNFGDPTYAAPQRREAWVIDTRSGERIPLFTEPRVIGGTAWSPDAGVLAVLVQRQDDRFDVLLWDRATRRTRSLTIPGGRYAFAGSDMRWNSDGTSLVLAVRSEAWRTKATAEFARLTTGPRIVQSSTEPFLAWNGLQRLGAVESVVQIDRRSGALTEVLPEGMRQQWQLTRDGQLVVYSEDITKKTDYDVIGGTEQQLWVRPTAGGAPTQLFPSLRTIRPVWDRDGRRYAFTRDDQLFVGILGDTSRTRLAGDTTPRSDTSSTARTRRARERFTPVAWVGTSALVATNRDGVWLLNTASRERTMIVASSDSVLTTPRVRYVGAMQNDQQLLMTMESRTAWERAMLRYDIAARRLDTVPTDSRIIGASTVSADGSTLVVSAGAGNRPADLFALRGALTSWQPLTNANPSLAQTSLGQTELLQWLDADGAREFGVVHYPANYVKGQRYPTVMLIYEDFFNDSWDATANLLNANGYVVVKPSVRFDVGFPGEAWVKSVTAAANKVIELGIADSTRLGVHGTSYGGYATNLLITQTARFKAAINISGKVDMVSFYTDSPRLGVRNTHAAEKSQDRLGATLWQQPQKYIAHSAVMFADRITTPLLLMTGEQDHNVPAINTREMYYALRRLGKEVTWVTYTNGGHGVPLSSMDDWTDFHTRLLGWYAQHLKKTTP</sequence>
<dbReference type="EMBL" id="CP011454">
    <property type="protein sequence ID" value="AMW04256.1"/>
    <property type="molecule type" value="Genomic_DNA"/>
</dbReference>
<keyword evidence="4" id="KW-1185">Reference proteome</keyword>
<evidence type="ECO:0000313" key="4">
    <source>
        <dbReference type="Proteomes" id="UP000076404"/>
    </source>
</evidence>
<dbReference type="AlphaFoldDB" id="A0A143BGT7"/>